<name>A0ACB9QA36_BAUVA</name>
<protein>
    <submittedName>
        <fullName evidence="1">Uncharacterized protein</fullName>
    </submittedName>
</protein>
<accession>A0ACB9QA36</accession>
<gene>
    <name evidence="1" type="ORF">L6164_001662</name>
</gene>
<dbReference type="Proteomes" id="UP000828941">
    <property type="component" value="Chromosome 1"/>
</dbReference>
<proteinExistence type="predicted"/>
<evidence type="ECO:0000313" key="2">
    <source>
        <dbReference type="Proteomes" id="UP000828941"/>
    </source>
</evidence>
<keyword evidence="2" id="KW-1185">Reference proteome</keyword>
<organism evidence="1 2">
    <name type="scientific">Bauhinia variegata</name>
    <name type="common">Purple orchid tree</name>
    <name type="synonym">Phanera variegata</name>
    <dbReference type="NCBI Taxonomy" id="167791"/>
    <lineage>
        <taxon>Eukaryota</taxon>
        <taxon>Viridiplantae</taxon>
        <taxon>Streptophyta</taxon>
        <taxon>Embryophyta</taxon>
        <taxon>Tracheophyta</taxon>
        <taxon>Spermatophyta</taxon>
        <taxon>Magnoliopsida</taxon>
        <taxon>eudicotyledons</taxon>
        <taxon>Gunneridae</taxon>
        <taxon>Pentapetalae</taxon>
        <taxon>rosids</taxon>
        <taxon>fabids</taxon>
        <taxon>Fabales</taxon>
        <taxon>Fabaceae</taxon>
        <taxon>Cercidoideae</taxon>
        <taxon>Cercideae</taxon>
        <taxon>Bauhiniinae</taxon>
        <taxon>Bauhinia</taxon>
    </lineage>
</organism>
<reference evidence="1 2" key="1">
    <citation type="journal article" date="2022" name="DNA Res.">
        <title>Chromosomal-level genome assembly of the orchid tree Bauhinia variegata (Leguminosae; Cercidoideae) supports the allotetraploid origin hypothesis of Bauhinia.</title>
        <authorList>
            <person name="Zhong Y."/>
            <person name="Chen Y."/>
            <person name="Zheng D."/>
            <person name="Pang J."/>
            <person name="Liu Y."/>
            <person name="Luo S."/>
            <person name="Meng S."/>
            <person name="Qian L."/>
            <person name="Wei D."/>
            <person name="Dai S."/>
            <person name="Zhou R."/>
        </authorList>
    </citation>
    <scope>NUCLEOTIDE SEQUENCE [LARGE SCALE GENOMIC DNA]</scope>
    <source>
        <strain evidence="1">BV-YZ2020</strain>
    </source>
</reference>
<dbReference type="EMBL" id="CM039426">
    <property type="protein sequence ID" value="KAI4357731.1"/>
    <property type="molecule type" value="Genomic_DNA"/>
</dbReference>
<evidence type="ECO:0000313" key="1">
    <source>
        <dbReference type="EMBL" id="KAI4357731.1"/>
    </source>
</evidence>
<comment type="caution">
    <text evidence="1">The sequence shown here is derived from an EMBL/GenBank/DDBJ whole genome shotgun (WGS) entry which is preliminary data.</text>
</comment>
<sequence>MADFTDEFEPLFDYTRVQPLNNIVYLDDDDDVDEDCAKKRRKVSVPVVEKEKTDTKVVQVVDGEETEEDWLPPPPKVSNNVQIVVGEDSTLRELRLKKQELVSFAQSAKDMLQTVEESAKREFGNSLQSSFEAVSEKTPKPQPERVKIVICIQNKDEQKQFRIYMDDKFERLFKMYAEKQKLDPKHLVFSFDGDKINPSQTPAGLEMEDDDIIEVHVKSS</sequence>